<protein>
    <submittedName>
        <fullName evidence="2">Uncharacterized protein</fullName>
    </submittedName>
</protein>
<dbReference type="OMA" id="MEENIDW"/>
<evidence type="ECO:0000256" key="1">
    <source>
        <dbReference type="SAM" id="MobiDB-lite"/>
    </source>
</evidence>
<dbReference type="EnsemblMetazoa" id="Aqu2.1.32459_001">
    <property type="protein sequence ID" value="Aqu2.1.32459_001"/>
    <property type="gene ID" value="Aqu2.1.32459"/>
</dbReference>
<proteinExistence type="predicted"/>
<sequence>MPGRKQTAEEGFKWSDDEAELLLTVTNEYKVKKMEENIDWESVKTKYEDILKLMKEELPATVQESSDSMKDYPHTKEEMTKKILSTKLKAIRAKFREAVDSGRRSGHGRVVMLYYQLCERIWSGSPATEQISSGIESSDIVTFVSTSSQVNHQITDDEDTILSPCPTSTATDDLQQESSDQSSAISSGESASSDDTVLKRRELLNAKLTEYKHDKLKRKLPVDAQILSCTMEELAVKKRMVEQMDVFEKQYTENITRLFDNMEKLTNTISEGFAMLRNVMATTVPAPYAYPHQFSPPMYSHQPPSLHKSYNESP</sequence>
<dbReference type="eggNOG" id="ENOG502SPSI">
    <property type="taxonomic scope" value="Eukaryota"/>
</dbReference>
<accession>A0A1X7UY57</accession>
<feature type="region of interest" description="Disordered" evidence="1">
    <location>
        <begin position="154"/>
        <end position="193"/>
    </location>
</feature>
<reference evidence="2" key="1">
    <citation type="submission" date="2017-05" db="UniProtKB">
        <authorList>
            <consortium name="EnsemblMetazoa"/>
        </authorList>
    </citation>
    <scope>IDENTIFICATION</scope>
</reference>
<name>A0A1X7UY57_AMPQE</name>
<dbReference type="InParanoid" id="A0A1X7UY57"/>
<organism evidence="2">
    <name type="scientific">Amphimedon queenslandica</name>
    <name type="common">Sponge</name>
    <dbReference type="NCBI Taxonomy" id="400682"/>
    <lineage>
        <taxon>Eukaryota</taxon>
        <taxon>Metazoa</taxon>
        <taxon>Porifera</taxon>
        <taxon>Demospongiae</taxon>
        <taxon>Heteroscleromorpha</taxon>
        <taxon>Haplosclerida</taxon>
        <taxon>Niphatidae</taxon>
        <taxon>Amphimedon</taxon>
    </lineage>
</organism>
<evidence type="ECO:0000313" key="2">
    <source>
        <dbReference type="EnsemblMetazoa" id="Aqu2.1.32459_001"/>
    </source>
</evidence>
<feature type="compositionally biased region" description="Low complexity" evidence="1">
    <location>
        <begin position="172"/>
        <end position="193"/>
    </location>
</feature>
<dbReference type="AlphaFoldDB" id="A0A1X7UY57"/>